<dbReference type="InterPro" id="IPR009014">
    <property type="entry name" value="Transketo_C/PFOR_II"/>
</dbReference>
<feature type="domain" description="Pyruvate flavodoxin/ferredoxin oxidoreductase pyrimidine binding" evidence="3">
    <location>
        <begin position="194"/>
        <end position="428"/>
    </location>
</feature>
<dbReference type="InterPro" id="IPR029061">
    <property type="entry name" value="THDP-binding"/>
</dbReference>
<dbReference type="PANTHER" id="PTHR32154:SF20">
    <property type="entry name" value="2-OXOGLUTARATE OXIDOREDUCTASE SUBUNIT KORA"/>
    <property type="match status" value="1"/>
</dbReference>
<dbReference type="InterPro" id="IPR019752">
    <property type="entry name" value="Pyrv/ketoisovalerate_OxRed_cat"/>
</dbReference>
<dbReference type="RefSeq" id="WP_109711107.1">
    <property type="nucleotide sequence ID" value="NZ_QGDS01000006.1"/>
</dbReference>
<dbReference type="SUPFAM" id="SSF52922">
    <property type="entry name" value="TK C-terminal domain-like"/>
    <property type="match status" value="1"/>
</dbReference>
<dbReference type="FunFam" id="3.40.50.970:FF:000022">
    <property type="entry name" value="2-oxoglutarate ferredoxin oxidoreductase alpha subunit"/>
    <property type="match status" value="1"/>
</dbReference>
<feature type="domain" description="Pyruvate/ketoisovalerate oxidoreductase catalytic" evidence="2">
    <location>
        <begin position="10"/>
        <end position="165"/>
    </location>
</feature>
<accession>A0A315ZWJ4</accession>
<evidence type="ECO:0000259" key="2">
    <source>
        <dbReference type="Pfam" id="PF01558"/>
    </source>
</evidence>
<dbReference type="Proteomes" id="UP000254051">
    <property type="component" value="Unassembled WGS sequence"/>
</dbReference>
<sequence length="556" mass="60090">MYNLLIGGAAGQGVDTTAAILEHWIKQSGCEVFTVRDLMSRIRGGHNFSCIRFGSQVPCCHSEKLDGIVALNAETVSIHRDHLRDGGFILCDSAVEADDDFVIKLDMAAIAKKLGNARVASSVAIGAALKLFGIPMSTEQAASVFRKSVKAEYVDINVQAVQAGYHAVPQKFEHAGGNASDHMIISGNQALALGALTAGVKFYSAYPMSPSTSIMEYLSLKSAETGIVVEQAEDEIGAINMAVGASFAGARAMTGTSGGGFSLKVEALGLAGMAEIPLVVVDVQRPGPVTGFPTRTEQSDLKFVISASQGEFPRMVIALRHHEDAFYQTIRAFNMAEKYQIPVILLSDQYLADSTASIPMLDSRKIALYEPEEGPAEGEYARYRFTESGISPRKFPGTKDGFVAADTDEHDEYGHIVEDSETRIRMMKKRMGKLALLEQEILEPELLGEESPDVLLLGWGSLYGPLEEAVQLLNQKGGNRYSALVFGDVWPLPQKLLKQLASSAKYILHVEQNYTGQLASLIAEVTGIKTDAGILKYDGRQLTGEEIAARIVKEGF</sequence>
<organism evidence="4 5">
    <name type="scientific">Faecalicatena contorta</name>
    <dbReference type="NCBI Taxonomy" id="39482"/>
    <lineage>
        <taxon>Bacteria</taxon>
        <taxon>Bacillati</taxon>
        <taxon>Bacillota</taxon>
        <taxon>Clostridia</taxon>
        <taxon>Lachnospirales</taxon>
        <taxon>Lachnospiraceae</taxon>
        <taxon>Faecalicatena</taxon>
    </lineage>
</organism>
<dbReference type="SUPFAM" id="SSF52518">
    <property type="entry name" value="Thiamin diphosphate-binding fold (THDP-binding)"/>
    <property type="match status" value="1"/>
</dbReference>
<dbReference type="PANTHER" id="PTHR32154">
    <property type="entry name" value="PYRUVATE-FLAVODOXIN OXIDOREDUCTASE-RELATED"/>
    <property type="match status" value="1"/>
</dbReference>
<evidence type="ECO:0000313" key="4">
    <source>
        <dbReference type="EMBL" id="SUQ14320.1"/>
    </source>
</evidence>
<keyword evidence="1" id="KW-0560">Oxidoreductase</keyword>
<evidence type="ECO:0000256" key="1">
    <source>
        <dbReference type="ARBA" id="ARBA00023002"/>
    </source>
</evidence>
<dbReference type="Pfam" id="PF01558">
    <property type="entry name" value="POR"/>
    <property type="match status" value="1"/>
</dbReference>
<dbReference type="InterPro" id="IPR002869">
    <property type="entry name" value="Pyrv_flavodox_OxRed_cen"/>
</dbReference>
<gene>
    <name evidence="4" type="ORF">SAMN05216529_10610</name>
</gene>
<protein>
    <submittedName>
        <fullName evidence="4">2-oxoglutarate ferredoxin oxidoreductase subunit alpha</fullName>
    </submittedName>
</protein>
<dbReference type="Gene3D" id="3.40.920.10">
    <property type="entry name" value="Pyruvate-ferredoxin oxidoreductase, PFOR, domain III"/>
    <property type="match status" value="1"/>
</dbReference>
<dbReference type="Gene3D" id="3.40.50.920">
    <property type="match status" value="1"/>
</dbReference>
<dbReference type="InterPro" id="IPR050722">
    <property type="entry name" value="Pyruvate:ferred/Flavod_OxRd"/>
</dbReference>
<proteinExistence type="predicted"/>
<dbReference type="GO" id="GO:0006979">
    <property type="term" value="P:response to oxidative stress"/>
    <property type="evidence" value="ECO:0007669"/>
    <property type="project" value="TreeGrafter"/>
</dbReference>
<dbReference type="GO" id="GO:0016903">
    <property type="term" value="F:oxidoreductase activity, acting on the aldehyde or oxo group of donors"/>
    <property type="evidence" value="ECO:0007669"/>
    <property type="project" value="InterPro"/>
</dbReference>
<name>A0A315ZWJ4_9FIRM</name>
<dbReference type="InterPro" id="IPR022367">
    <property type="entry name" value="2-oxoacid/accept_OxRdtase_asu"/>
</dbReference>
<dbReference type="OrthoDB" id="9794954at2"/>
<dbReference type="Gene3D" id="3.40.50.970">
    <property type="match status" value="1"/>
</dbReference>
<dbReference type="SUPFAM" id="SSF53323">
    <property type="entry name" value="Pyruvate-ferredoxin oxidoreductase, PFOR, domain III"/>
    <property type="match status" value="1"/>
</dbReference>
<reference evidence="5" key="1">
    <citation type="submission" date="2017-07" db="EMBL/GenBank/DDBJ databases">
        <authorList>
            <person name="Varghese N."/>
            <person name="Submissions S."/>
        </authorList>
    </citation>
    <scope>NUCLEOTIDE SEQUENCE [LARGE SCALE GENOMIC DNA]</scope>
    <source>
        <strain evidence="5">NLAE-zl-C134</strain>
    </source>
</reference>
<dbReference type="Pfam" id="PF01855">
    <property type="entry name" value="POR_N"/>
    <property type="match status" value="1"/>
</dbReference>
<dbReference type="NCBIfam" id="TIGR03710">
    <property type="entry name" value="OAFO_sf"/>
    <property type="match status" value="1"/>
</dbReference>
<dbReference type="EMBL" id="UHJJ01000006">
    <property type="protein sequence ID" value="SUQ14320.1"/>
    <property type="molecule type" value="Genomic_DNA"/>
</dbReference>
<dbReference type="CDD" id="cd07034">
    <property type="entry name" value="TPP_PYR_PFOR_IOR-alpha_like"/>
    <property type="match status" value="1"/>
</dbReference>
<dbReference type="AlphaFoldDB" id="A0A315ZWJ4"/>
<keyword evidence="5" id="KW-1185">Reference proteome</keyword>
<evidence type="ECO:0000313" key="5">
    <source>
        <dbReference type="Proteomes" id="UP000254051"/>
    </source>
</evidence>
<dbReference type="InterPro" id="IPR002880">
    <property type="entry name" value="Pyrv_Fd/Flavodoxin_OxRdtase_N"/>
</dbReference>
<evidence type="ECO:0000259" key="3">
    <source>
        <dbReference type="Pfam" id="PF01855"/>
    </source>
</evidence>